<organism evidence="1 2">
    <name type="scientific">Geodermatophilus saharensis</name>
    <dbReference type="NCBI Taxonomy" id="1137994"/>
    <lineage>
        <taxon>Bacteria</taxon>
        <taxon>Bacillati</taxon>
        <taxon>Actinomycetota</taxon>
        <taxon>Actinomycetes</taxon>
        <taxon>Geodermatophilales</taxon>
        <taxon>Geodermatophilaceae</taxon>
        <taxon>Geodermatophilus</taxon>
    </lineage>
</organism>
<name>A0A239GF45_9ACTN</name>
<keyword evidence="1" id="KW-0808">Transferase</keyword>
<accession>A0A239GF45</accession>
<dbReference type="Proteomes" id="UP000198386">
    <property type="component" value="Unassembled WGS sequence"/>
</dbReference>
<dbReference type="GO" id="GO:0016740">
    <property type="term" value="F:transferase activity"/>
    <property type="evidence" value="ECO:0007669"/>
    <property type="project" value="UniProtKB-KW"/>
</dbReference>
<protein>
    <submittedName>
        <fullName evidence="1">Glycosyltransferase involved in cell wall bisynthesis</fullName>
    </submittedName>
</protein>
<dbReference type="Pfam" id="PF13692">
    <property type="entry name" value="Glyco_trans_1_4"/>
    <property type="match status" value="1"/>
</dbReference>
<evidence type="ECO:0000313" key="1">
    <source>
        <dbReference type="EMBL" id="SNS67352.1"/>
    </source>
</evidence>
<dbReference type="Gene3D" id="3.40.50.2000">
    <property type="entry name" value="Glycogen Phosphorylase B"/>
    <property type="match status" value="1"/>
</dbReference>
<proteinExistence type="predicted"/>
<dbReference type="AlphaFoldDB" id="A0A239GF45"/>
<dbReference type="RefSeq" id="WP_217897411.1">
    <property type="nucleotide sequence ID" value="NZ_FZOH01000007.1"/>
</dbReference>
<dbReference type="EMBL" id="FZOH01000007">
    <property type="protein sequence ID" value="SNS67352.1"/>
    <property type="molecule type" value="Genomic_DNA"/>
</dbReference>
<evidence type="ECO:0000313" key="2">
    <source>
        <dbReference type="Proteomes" id="UP000198386"/>
    </source>
</evidence>
<dbReference type="Gene3D" id="3.40.50.11010">
    <property type="match status" value="1"/>
</dbReference>
<sequence length="396" mass="44774">MTRHAVIEQPADYVCFAAQDWWYHNQAHSDFQLMRSVARDRKVLVVNSIGMRMPRPGVSTHVARRLVRKLRSVLRLVRHPLPDLPGFAVVSPIPLPFYSSPLTRWLNAGLVRIQVRVAMWWLGISDPVVVVTLPTAWDVVRSMRRRCLVFNRSDRHSAFPEADTEAIEALEASLLEHADHVLYVSRALMAEEAGRTGDRGVFLDHGVDVAHFRRRRVEEQPADVRDIPGPRVGFYGALDDFLVDFDLLERLAAELPDTSLVLIGDSTHDMSRFARYPNVHWLGPRPYESIPAYGSAFDVAIMPWLDNEWIRHANPIKLKEYLALGLPVVSTDFAELAGYRDRVRVATTPEAFVATITQTLADGGSITAETRRASVIPFSWESRSEVLLSRIEKSPS</sequence>
<keyword evidence="2" id="KW-1185">Reference proteome</keyword>
<reference evidence="2" key="1">
    <citation type="submission" date="2017-06" db="EMBL/GenBank/DDBJ databases">
        <authorList>
            <person name="Varghese N."/>
            <person name="Submissions S."/>
        </authorList>
    </citation>
    <scope>NUCLEOTIDE SEQUENCE [LARGE SCALE GENOMIC DNA]</scope>
    <source>
        <strain evidence="2">DSM 45423</strain>
    </source>
</reference>
<gene>
    <name evidence="1" type="ORF">SAMN04488107_3359</name>
</gene>
<dbReference type="SUPFAM" id="SSF53756">
    <property type="entry name" value="UDP-Glycosyltransferase/glycogen phosphorylase"/>
    <property type="match status" value="1"/>
</dbReference>